<organism evidence="1 2">
    <name type="scientific">Methylomicrobium album BG8</name>
    <dbReference type="NCBI Taxonomy" id="686340"/>
    <lineage>
        <taxon>Bacteria</taxon>
        <taxon>Pseudomonadati</taxon>
        <taxon>Pseudomonadota</taxon>
        <taxon>Gammaproteobacteria</taxon>
        <taxon>Methylococcales</taxon>
        <taxon>Methylococcaceae</taxon>
        <taxon>Methylomicrobium</taxon>
    </lineage>
</organism>
<dbReference type="AlphaFoldDB" id="H8GNT8"/>
<evidence type="ECO:0000313" key="1">
    <source>
        <dbReference type="EMBL" id="EIC30844.1"/>
    </source>
</evidence>
<sequence>MASQVLKNLKIYEVYIQYWDPDANDTFLLVGLRGWLHDHADELNVAQAKRLRATDEQVLQLVAQNYEETEDTVDLRLIAEIIKLRR</sequence>
<dbReference type="STRING" id="686340.Metal_3170"/>
<accession>H8GNT8</accession>
<protein>
    <submittedName>
        <fullName evidence="1">Uncharacterized protein</fullName>
    </submittedName>
</protein>
<dbReference type="RefSeq" id="WP_005373735.1">
    <property type="nucleotide sequence ID" value="NZ_CM001475.1"/>
</dbReference>
<dbReference type="EMBL" id="CM001475">
    <property type="protein sequence ID" value="EIC30844.1"/>
    <property type="molecule type" value="Genomic_DNA"/>
</dbReference>
<evidence type="ECO:0000313" key="2">
    <source>
        <dbReference type="Proteomes" id="UP000005090"/>
    </source>
</evidence>
<reference evidence="1 2" key="1">
    <citation type="journal article" date="2013" name="Genome Announc.">
        <title>Genome Sequence of the Obligate Gammaproteobacterial Methanotroph Methylomicrobium album Strain BG8.</title>
        <authorList>
            <person name="Kits K.D."/>
            <person name="Kalyuzhnaya M.G."/>
            <person name="Klotz M.G."/>
            <person name="Jetten M.S."/>
            <person name="Op den Camp H.J."/>
            <person name="Vuilleumier S."/>
            <person name="Bringel F."/>
            <person name="Dispirito A.A."/>
            <person name="Murrell J.C."/>
            <person name="Bruce D."/>
            <person name="Cheng J.F."/>
            <person name="Copeland A."/>
            <person name="Goodwin L."/>
            <person name="Hauser L."/>
            <person name="Lajus A."/>
            <person name="Land M.L."/>
            <person name="Lapidus A."/>
            <person name="Lucas S."/>
            <person name="Medigue C."/>
            <person name="Pitluck S."/>
            <person name="Woyke T."/>
            <person name="Zeytun A."/>
            <person name="Stein L.Y."/>
        </authorList>
    </citation>
    <scope>NUCLEOTIDE SEQUENCE [LARGE SCALE GENOMIC DNA]</scope>
    <source>
        <strain evidence="1 2">BG8</strain>
    </source>
</reference>
<gene>
    <name evidence="1" type="ORF">Metal_3170</name>
</gene>
<dbReference type="HOGENOM" id="CLU_2494288_0_0_6"/>
<keyword evidence="2" id="KW-1185">Reference proteome</keyword>
<proteinExistence type="predicted"/>
<dbReference type="Proteomes" id="UP000005090">
    <property type="component" value="Chromosome"/>
</dbReference>
<name>H8GNT8_METAL</name>